<proteinExistence type="predicted"/>
<dbReference type="Gene3D" id="1.20.120.1870">
    <property type="entry name" value="Fic/DOC protein, Fido domain"/>
    <property type="match status" value="1"/>
</dbReference>
<dbReference type="NCBIfam" id="TIGR01550">
    <property type="entry name" value="DOC_P1"/>
    <property type="match status" value="1"/>
</dbReference>
<dbReference type="PIRSF" id="PIRSF018297">
    <property type="entry name" value="Doc"/>
    <property type="match status" value="1"/>
</dbReference>
<feature type="domain" description="Fido" evidence="1">
    <location>
        <begin position="4"/>
        <end position="122"/>
    </location>
</feature>
<dbReference type="InterPro" id="IPR053737">
    <property type="entry name" value="Type_II_TA_Toxin"/>
</dbReference>
<dbReference type="InterPro" id="IPR036597">
    <property type="entry name" value="Fido-like_dom_sf"/>
</dbReference>
<protein>
    <submittedName>
        <fullName evidence="2">Type II toxin-antitoxin system death-on-curing family toxin</fullName>
    </submittedName>
</protein>
<reference evidence="2" key="1">
    <citation type="submission" date="2019-04" db="EMBL/GenBank/DDBJ databases">
        <title>Whole genome sequencing of oral phylogroup 2 treponemes.</title>
        <authorList>
            <person name="Chan Y."/>
            <person name="Zeng H.H."/>
            <person name="Yu X.L."/>
            <person name="Leung W.K."/>
            <person name="Watt R.M."/>
        </authorList>
    </citation>
    <scope>NUCLEOTIDE SEQUENCE</scope>
    <source>
        <strain evidence="2">OMZ 847</strain>
    </source>
</reference>
<organism evidence="2 3">
    <name type="scientific">Treponema putidum</name>
    <dbReference type="NCBI Taxonomy" id="221027"/>
    <lineage>
        <taxon>Bacteria</taxon>
        <taxon>Pseudomonadati</taxon>
        <taxon>Spirochaetota</taxon>
        <taxon>Spirochaetia</taxon>
        <taxon>Spirochaetales</taxon>
        <taxon>Treponemataceae</taxon>
        <taxon>Treponema</taxon>
    </lineage>
</organism>
<dbReference type="Proteomes" id="UP001059401">
    <property type="component" value="Chromosome"/>
</dbReference>
<keyword evidence="3" id="KW-1185">Reference proteome</keyword>
<gene>
    <name evidence="2" type="ORF">E4N76_02620</name>
</gene>
<dbReference type="InterPro" id="IPR006440">
    <property type="entry name" value="Doc"/>
</dbReference>
<dbReference type="Pfam" id="PF02661">
    <property type="entry name" value="Fic"/>
    <property type="match status" value="1"/>
</dbReference>
<name>A0ABY5HRK9_9SPIR</name>
<dbReference type="SUPFAM" id="SSF140931">
    <property type="entry name" value="Fic-like"/>
    <property type="match status" value="1"/>
</dbReference>
<dbReference type="EMBL" id="CP038802">
    <property type="protein sequence ID" value="UTY27996.1"/>
    <property type="molecule type" value="Genomic_DNA"/>
</dbReference>
<dbReference type="PANTHER" id="PTHR39426">
    <property type="entry name" value="HOMOLOGY TO DEATH-ON-CURING PROTEIN OF PHAGE P1"/>
    <property type="match status" value="1"/>
</dbReference>
<dbReference type="RefSeq" id="WP_255805973.1">
    <property type="nucleotide sequence ID" value="NZ_CP038802.1"/>
</dbReference>
<evidence type="ECO:0000259" key="1">
    <source>
        <dbReference type="PROSITE" id="PS51459"/>
    </source>
</evidence>
<dbReference type="InterPro" id="IPR003812">
    <property type="entry name" value="Fido"/>
</dbReference>
<evidence type="ECO:0000313" key="2">
    <source>
        <dbReference type="EMBL" id="UTY27996.1"/>
    </source>
</evidence>
<evidence type="ECO:0000313" key="3">
    <source>
        <dbReference type="Proteomes" id="UP001059401"/>
    </source>
</evidence>
<dbReference type="PROSITE" id="PS51459">
    <property type="entry name" value="FIDO"/>
    <property type="match status" value="1"/>
</dbReference>
<accession>A0ABY5HRK9</accession>
<sequence>MIFFTQQQVKEMHRSLISTTGGTDGIRDEGLLDSALQSPFQTFNRKELYFDIIDKAAQLCYALIKNHPFIDGNKRIGVHVMLVFLELNNKKMTYTQNELVDLGLGIASGNITSEKIKKWISLHTENGEEKE</sequence>
<dbReference type="PANTHER" id="PTHR39426:SF1">
    <property type="entry name" value="HOMOLOGY TO DEATH-ON-CURING PROTEIN OF PHAGE P1"/>
    <property type="match status" value="1"/>
</dbReference>